<keyword evidence="2" id="KW-0472">Membrane</keyword>
<feature type="transmembrane region" description="Helical" evidence="2">
    <location>
        <begin position="137"/>
        <end position="162"/>
    </location>
</feature>
<feature type="region of interest" description="Disordered" evidence="1">
    <location>
        <begin position="1"/>
        <end position="25"/>
    </location>
</feature>
<dbReference type="Proteomes" id="UP001499986">
    <property type="component" value="Unassembled WGS sequence"/>
</dbReference>
<accession>A0ABP5VAN8</accession>
<evidence type="ECO:0000259" key="3">
    <source>
        <dbReference type="PROSITE" id="PS50075"/>
    </source>
</evidence>
<protein>
    <recommendedName>
        <fullName evidence="3">Carrier domain-containing protein</fullName>
    </recommendedName>
</protein>
<feature type="region of interest" description="Disordered" evidence="1">
    <location>
        <begin position="100"/>
        <end position="132"/>
    </location>
</feature>
<comment type="caution">
    <text evidence="4">The sequence shown here is derived from an EMBL/GenBank/DDBJ whole genome shotgun (WGS) entry which is preliminary data.</text>
</comment>
<evidence type="ECO:0000313" key="4">
    <source>
        <dbReference type="EMBL" id="GAA2395440.1"/>
    </source>
</evidence>
<evidence type="ECO:0000313" key="5">
    <source>
        <dbReference type="Proteomes" id="UP001499986"/>
    </source>
</evidence>
<dbReference type="SUPFAM" id="SSF47336">
    <property type="entry name" value="ACP-like"/>
    <property type="match status" value="1"/>
</dbReference>
<evidence type="ECO:0000256" key="2">
    <source>
        <dbReference type="SAM" id="Phobius"/>
    </source>
</evidence>
<dbReference type="PROSITE" id="PS50075">
    <property type="entry name" value="CARRIER"/>
    <property type="match status" value="1"/>
</dbReference>
<feature type="transmembrane region" description="Helical" evidence="2">
    <location>
        <begin position="174"/>
        <end position="196"/>
    </location>
</feature>
<dbReference type="InterPro" id="IPR009081">
    <property type="entry name" value="PP-bd_ACP"/>
</dbReference>
<keyword evidence="2" id="KW-1133">Transmembrane helix</keyword>
<proteinExistence type="predicted"/>
<keyword evidence="5" id="KW-1185">Reference proteome</keyword>
<feature type="compositionally biased region" description="Pro residues" evidence="1">
    <location>
        <begin position="103"/>
        <end position="117"/>
    </location>
</feature>
<reference evidence="5" key="1">
    <citation type="journal article" date="2019" name="Int. J. Syst. Evol. Microbiol.">
        <title>The Global Catalogue of Microorganisms (GCM) 10K type strain sequencing project: providing services to taxonomists for standard genome sequencing and annotation.</title>
        <authorList>
            <consortium name="The Broad Institute Genomics Platform"/>
            <consortium name="The Broad Institute Genome Sequencing Center for Infectious Disease"/>
            <person name="Wu L."/>
            <person name="Ma J."/>
        </authorList>
    </citation>
    <scope>NUCLEOTIDE SEQUENCE [LARGE SCALE GENOMIC DNA]</scope>
    <source>
        <strain evidence="5">JCM 4358</strain>
    </source>
</reference>
<organism evidence="4 5">
    <name type="scientific">Streptomyces coeruleofuscus</name>
    <dbReference type="NCBI Taxonomy" id="66879"/>
    <lineage>
        <taxon>Bacteria</taxon>
        <taxon>Bacillati</taxon>
        <taxon>Actinomycetota</taxon>
        <taxon>Actinomycetes</taxon>
        <taxon>Kitasatosporales</taxon>
        <taxon>Streptomycetaceae</taxon>
        <taxon>Streptomyces</taxon>
    </lineage>
</organism>
<dbReference type="RefSeq" id="WP_086849293.1">
    <property type="nucleotide sequence ID" value="NZ_BAAASE010000003.1"/>
</dbReference>
<feature type="domain" description="Carrier" evidence="3">
    <location>
        <begin position="26"/>
        <end position="103"/>
    </location>
</feature>
<dbReference type="EMBL" id="BAAASE010000003">
    <property type="protein sequence ID" value="GAA2395440.1"/>
    <property type="molecule type" value="Genomic_DNA"/>
</dbReference>
<dbReference type="InterPro" id="IPR036736">
    <property type="entry name" value="ACP-like_sf"/>
</dbReference>
<evidence type="ECO:0000256" key="1">
    <source>
        <dbReference type="SAM" id="MobiDB-lite"/>
    </source>
</evidence>
<name>A0ABP5VAN8_9ACTN</name>
<dbReference type="Pfam" id="PF00550">
    <property type="entry name" value="PP-binding"/>
    <property type="match status" value="1"/>
</dbReference>
<dbReference type="Gene3D" id="1.10.1200.10">
    <property type="entry name" value="ACP-like"/>
    <property type="match status" value="1"/>
</dbReference>
<sequence>MKGQQLQEAARGVMEGARPCEEPPHPAVSAAAERLAALLADVARLDEVPLDGNFFDDLGADSLVMAHFCARVRNQPDLPPVSMRDVYRHPTAGSLAAALLDSTPPPPVSETPGPPVLPREQAEAPAPAPPTGRPDHVLCGALQLLAFLGYAFLLAAVTAQGYEWISAYAHLLDAYLRSVVFGTALLLVLCALPVIATRAGRSGAGRCPSPFVRSCRRDRS</sequence>
<keyword evidence="2" id="KW-0812">Transmembrane</keyword>
<gene>
    <name evidence="4" type="ORF">GCM10010255_28160</name>
</gene>